<proteinExistence type="predicted"/>
<dbReference type="GO" id="GO:1990189">
    <property type="term" value="F:protein N-terminal-serine acetyltransferase activity"/>
    <property type="evidence" value="ECO:0007669"/>
    <property type="project" value="TreeGrafter"/>
</dbReference>
<organism evidence="2 3">
    <name type="scientific">Roseivivax lentus</name>
    <dbReference type="NCBI Taxonomy" id="633194"/>
    <lineage>
        <taxon>Bacteria</taxon>
        <taxon>Pseudomonadati</taxon>
        <taxon>Pseudomonadota</taxon>
        <taxon>Alphaproteobacteria</taxon>
        <taxon>Rhodobacterales</taxon>
        <taxon>Roseobacteraceae</taxon>
        <taxon>Roseivivax</taxon>
    </lineage>
</organism>
<dbReference type="GO" id="GO:0008999">
    <property type="term" value="F:protein-N-terminal-alanine acetyltransferase activity"/>
    <property type="evidence" value="ECO:0007669"/>
    <property type="project" value="TreeGrafter"/>
</dbReference>
<dbReference type="OrthoDB" id="5295305at2"/>
<dbReference type="STRING" id="633194.SAMN05421759_104124"/>
<dbReference type="Pfam" id="PF13302">
    <property type="entry name" value="Acetyltransf_3"/>
    <property type="match status" value="1"/>
</dbReference>
<dbReference type="PROSITE" id="PS51186">
    <property type="entry name" value="GNAT"/>
    <property type="match status" value="1"/>
</dbReference>
<dbReference type="PANTHER" id="PTHR43441">
    <property type="entry name" value="RIBOSOMAL-PROTEIN-SERINE ACETYLTRANSFERASE"/>
    <property type="match status" value="1"/>
</dbReference>
<keyword evidence="2" id="KW-0808">Transferase</keyword>
<protein>
    <submittedName>
        <fullName evidence="2">Protein N-acetyltransferase, RimJ/RimL family</fullName>
    </submittedName>
</protein>
<dbReference type="FunFam" id="3.40.630.30:FF:000047">
    <property type="entry name" value="Acetyltransferase, GNAT family"/>
    <property type="match status" value="1"/>
</dbReference>
<dbReference type="AlphaFoldDB" id="A0A1N7MA10"/>
<dbReference type="EMBL" id="FTOQ01000004">
    <property type="protein sequence ID" value="SIS82934.1"/>
    <property type="molecule type" value="Genomic_DNA"/>
</dbReference>
<dbReference type="SUPFAM" id="SSF55729">
    <property type="entry name" value="Acyl-CoA N-acyltransferases (Nat)"/>
    <property type="match status" value="1"/>
</dbReference>
<dbReference type="GO" id="GO:0005737">
    <property type="term" value="C:cytoplasm"/>
    <property type="evidence" value="ECO:0007669"/>
    <property type="project" value="TreeGrafter"/>
</dbReference>
<accession>A0A1N7MA10</accession>
<evidence type="ECO:0000259" key="1">
    <source>
        <dbReference type="PROSITE" id="PS51186"/>
    </source>
</evidence>
<keyword evidence="3" id="KW-1185">Reference proteome</keyword>
<dbReference type="PANTHER" id="PTHR43441:SF2">
    <property type="entry name" value="FAMILY ACETYLTRANSFERASE, PUTATIVE (AFU_ORTHOLOGUE AFUA_7G00850)-RELATED"/>
    <property type="match status" value="1"/>
</dbReference>
<evidence type="ECO:0000313" key="2">
    <source>
        <dbReference type="EMBL" id="SIS82934.1"/>
    </source>
</evidence>
<name>A0A1N7MA10_9RHOB</name>
<gene>
    <name evidence="2" type="ORF">SAMN05421759_104124</name>
</gene>
<dbReference type="Gene3D" id="3.40.630.30">
    <property type="match status" value="1"/>
</dbReference>
<dbReference type="RefSeq" id="WP_076447413.1">
    <property type="nucleotide sequence ID" value="NZ_FTOQ01000004.1"/>
</dbReference>
<dbReference type="InterPro" id="IPR051908">
    <property type="entry name" value="Ribosomal_N-acetyltransferase"/>
</dbReference>
<dbReference type="InterPro" id="IPR016181">
    <property type="entry name" value="Acyl_CoA_acyltransferase"/>
</dbReference>
<reference evidence="3" key="1">
    <citation type="submission" date="2017-01" db="EMBL/GenBank/DDBJ databases">
        <authorList>
            <person name="Varghese N."/>
            <person name="Submissions S."/>
        </authorList>
    </citation>
    <scope>NUCLEOTIDE SEQUENCE [LARGE SCALE GENOMIC DNA]</scope>
    <source>
        <strain evidence="3">DSM 29430</strain>
    </source>
</reference>
<sequence>MSETNAFGQPVGPLVTTALPCAAPGTEMTGRTCRLTAARPDHAEALFAAYREDEEGRNWTYLPLAPPRDAAEMRARLAEMATSRDPLFVSILDAGGTPLGTASYLRIDPEMGSVEVGWITYSPRLQRTVMATEAMHLMMRQAFDLGYRRYEWKCDALNAPSRRAAERLGFTYEGTHRQARVSKGRNRDTAWFSILDSEWPALQARLEAWLSPGNFDESGRQKRPLAG</sequence>
<feature type="domain" description="N-acetyltransferase" evidence="1">
    <location>
        <begin position="33"/>
        <end position="188"/>
    </location>
</feature>
<dbReference type="Proteomes" id="UP000186684">
    <property type="component" value="Unassembled WGS sequence"/>
</dbReference>
<dbReference type="InterPro" id="IPR000182">
    <property type="entry name" value="GNAT_dom"/>
</dbReference>
<evidence type="ECO:0000313" key="3">
    <source>
        <dbReference type="Proteomes" id="UP000186684"/>
    </source>
</evidence>